<sequence length="155" mass="18196">MLRVIASALKLENNRYLYQETLFNGIAFYMVGDVVDRVCQFVDGVNKGDYVFECLAQKQSLIAIDADALESEYEIEPFLFREKLFSGIAYDFDRDRCVEIALYQEGFKYYSESWYYSGELGVLTVDDSSLYQDFLWYLNGNYQQIHLQEKKLLLL</sequence>
<gene>
    <name evidence="1" type="ORF">C8N29_11080</name>
</gene>
<protein>
    <submittedName>
        <fullName evidence="1">Uncharacterized protein</fullName>
    </submittedName>
</protein>
<comment type="caution">
    <text evidence="1">The sequence shown here is derived from an EMBL/GenBank/DDBJ whole genome shotgun (WGS) entry which is preliminary data.</text>
</comment>
<dbReference type="RefSeq" id="WP_107866091.1">
    <property type="nucleotide sequence ID" value="NZ_QAON01000010.1"/>
</dbReference>
<organism evidence="1 2">
    <name type="scientific">Agitococcus lubricus</name>
    <dbReference type="NCBI Taxonomy" id="1077255"/>
    <lineage>
        <taxon>Bacteria</taxon>
        <taxon>Pseudomonadati</taxon>
        <taxon>Pseudomonadota</taxon>
        <taxon>Gammaproteobacteria</taxon>
        <taxon>Moraxellales</taxon>
        <taxon>Moraxellaceae</taxon>
        <taxon>Agitococcus</taxon>
    </lineage>
</organism>
<dbReference type="AlphaFoldDB" id="A0A2T5IY69"/>
<reference evidence="1 2" key="1">
    <citation type="submission" date="2018-04" db="EMBL/GenBank/DDBJ databases">
        <title>Genomic Encyclopedia of Archaeal and Bacterial Type Strains, Phase II (KMG-II): from individual species to whole genera.</title>
        <authorList>
            <person name="Goeker M."/>
        </authorList>
    </citation>
    <scope>NUCLEOTIDE SEQUENCE [LARGE SCALE GENOMIC DNA]</scope>
    <source>
        <strain evidence="1 2">DSM 5822</strain>
    </source>
</reference>
<dbReference type="OrthoDB" id="7063061at2"/>
<keyword evidence="2" id="KW-1185">Reference proteome</keyword>
<name>A0A2T5IY69_9GAMM</name>
<proteinExistence type="predicted"/>
<accession>A0A2T5IY69</accession>
<dbReference type="EMBL" id="QAON01000010">
    <property type="protein sequence ID" value="PTQ88931.1"/>
    <property type="molecule type" value="Genomic_DNA"/>
</dbReference>
<dbReference type="Proteomes" id="UP000244223">
    <property type="component" value="Unassembled WGS sequence"/>
</dbReference>
<evidence type="ECO:0000313" key="2">
    <source>
        <dbReference type="Proteomes" id="UP000244223"/>
    </source>
</evidence>
<evidence type="ECO:0000313" key="1">
    <source>
        <dbReference type="EMBL" id="PTQ88931.1"/>
    </source>
</evidence>